<accession>A0A941CN28</accession>
<comment type="caution">
    <text evidence="1">The sequence shown here is derived from an EMBL/GenBank/DDBJ whole genome shotgun (WGS) entry which is preliminary data.</text>
</comment>
<organism evidence="1 2">
    <name type="scientific">Proteiniclasticum sediminis</name>
    <dbReference type="NCBI Taxonomy" id="2804028"/>
    <lineage>
        <taxon>Bacteria</taxon>
        <taxon>Bacillati</taxon>
        <taxon>Bacillota</taxon>
        <taxon>Clostridia</taxon>
        <taxon>Eubacteriales</taxon>
        <taxon>Clostridiaceae</taxon>
        <taxon>Proteiniclasticum</taxon>
    </lineage>
</organism>
<dbReference type="AlphaFoldDB" id="A0A941CN28"/>
<keyword evidence="2" id="KW-1185">Reference proteome</keyword>
<name>A0A941CN28_9CLOT</name>
<reference evidence="1" key="1">
    <citation type="submission" date="2021-04" db="EMBL/GenBank/DDBJ databases">
        <title>Proteiniclasticum sedimins sp. nov., an obligate anaerobic bacterium isolated from anaerobic sludge.</title>
        <authorList>
            <person name="Liu J."/>
        </authorList>
    </citation>
    <scope>NUCLEOTIDE SEQUENCE</scope>
    <source>
        <strain evidence="1">BAD-10</strain>
    </source>
</reference>
<dbReference type="RefSeq" id="WP_211800280.1">
    <property type="nucleotide sequence ID" value="NZ_JAGSCS010000004.1"/>
</dbReference>
<sequence>MNVILTCRETGYKTTGGLLYKTSDNYVVRMDNGTDALFPMRDWECEEVQE</sequence>
<evidence type="ECO:0000313" key="2">
    <source>
        <dbReference type="Proteomes" id="UP000675379"/>
    </source>
</evidence>
<protein>
    <submittedName>
        <fullName evidence="1">Uncharacterized protein</fullName>
    </submittedName>
</protein>
<dbReference type="EMBL" id="JAGSCS010000004">
    <property type="protein sequence ID" value="MBR0575716.1"/>
    <property type="molecule type" value="Genomic_DNA"/>
</dbReference>
<proteinExistence type="predicted"/>
<gene>
    <name evidence="1" type="ORF">KCG48_05090</name>
</gene>
<dbReference type="Proteomes" id="UP000675379">
    <property type="component" value="Unassembled WGS sequence"/>
</dbReference>
<evidence type="ECO:0000313" key="1">
    <source>
        <dbReference type="EMBL" id="MBR0575716.1"/>
    </source>
</evidence>